<dbReference type="EMBL" id="JAFDVD010000005">
    <property type="protein sequence ID" value="MBM6399499.1"/>
    <property type="molecule type" value="Genomic_DNA"/>
</dbReference>
<dbReference type="NCBIfam" id="NF002879">
    <property type="entry name" value="PRK03333.1"/>
    <property type="match status" value="1"/>
</dbReference>
<dbReference type="PANTHER" id="PTHR10695:SF46">
    <property type="entry name" value="BIFUNCTIONAL COENZYME A SYNTHASE-RELATED"/>
    <property type="match status" value="1"/>
</dbReference>
<evidence type="ECO:0000256" key="3">
    <source>
        <dbReference type="ARBA" id="ARBA00022490"/>
    </source>
</evidence>
<reference evidence="9" key="1">
    <citation type="submission" date="2021-02" db="EMBL/GenBank/DDBJ databases">
        <title>Phycicoccus sp. MQZ13P-5T, whole genome shotgun sequence.</title>
        <authorList>
            <person name="Tuo L."/>
        </authorList>
    </citation>
    <scope>NUCLEOTIDE SEQUENCE</scope>
    <source>
        <strain evidence="9">MQZ13P-5</strain>
    </source>
</reference>
<dbReference type="InterPro" id="IPR001977">
    <property type="entry name" value="Depp_CoAkinase"/>
</dbReference>
<evidence type="ECO:0000313" key="9">
    <source>
        <dbReference type="EMBL" id="MBM6399499.1"/>
    </source>
</evidence>
<dbReference type="Gene3D" id="3.40.50.300">
    <property type="entry name" value="P-loop containing nucleotide triphosphate hydrolases"/>
    <property type="match status" value="1"/>
</dbReference>
<keyword evidence="5 6" id="KW-0067">ATP-binding</keyword>
<accession>A0ABS2CI00</accession>
<comment type="catalytic activity">
    <reaction evidence="6">
        <text>3'-dephospho-CoA + ATP = ADP + CoA + H(+)</text>
        <dbReference type="Rhea" id="RHEA:18245"/>
        <dbReference type="ChEBI" id="CHEBI:15378"/>
        <dbReference type="ChEBI" id="CHEBI:30616"/>
        <dbReference type="ChEBI" id="CHEBI:57287"/>
        <dbReference type="ChEBI" id="CHEBI:57328"/>
        <dbReference type="ChEBI" id="CHEBI:456216"/>
        <dbReference type="EC" id="2.7.1.24"/>
    </reaction>
</comment>
<dbReference type="PANTHER" id="PTHR10695">
    <property type="entry name" value="DEPHOSPHO-COA KINASE-RELATED"/>
    <property type="match status" value="1"/>
</dbReference>
<keyword evidence="4 6" id="KW-0547">Nucleotide-binding</keyword>
<dbReference type="CDD" id="cd02022">
    <property type="entry name" value="DPCK"/>
    <property type="match status" value="1"/>
</dbReference>
<dbReference type="GO" id="GO:0004140">
    <property type="term" value="F:dephospho-CoA kinase activity"/>
    <property type="evidence" value="ECO:0007669"/>
    <property type="project" value="UniProtKB-EC"/>
</dbReference>
<sequence length="404" mass="42856">MLRVGLTGGIGSGKSTVARALAALGAVVVDADAVAREVVEPGTPALAEIARRFGPDVLAADGSLDRPALGRLVFGDPAALRDLEAVTHPAIWARTAELVAAVPDDAVLVHDMPLLVEKAMAEEYHLVLVVGATEETRLHRLVADRGMDEADARARIGAQADDDARRAAADVWLDNEGTREALEVAVRRLWAARLEPFAANLRTGTRSRLPAPVLSPPDPAWPAGAERLLARVRHAVGDAAATLDHVGSTSVPGLPAKDVMDLQVGVRSLADADEPAFVEAMAAAGFPRVEGETTDQGSDGRPWPKRFHGSADPGRVAHVHVREVGSPGWEFALLFRDWLRAEAGERDAYAAHKAELAASLATTEQYAEAKEPWFAQARVRAREWASRTRWTPAAAGRSGGPPAG</sequence>
<dbReference type="InterPro" id="IPR043519">
    <property type="entry name" value="NT_sf"/>
</dbReference>
<dbReference type="InterPro" id="IPR007344">
    <property type="entry name" value="GrpB/CoaE"/>
</dbReference>
<dbReference type="Proteomes" id="UP001430172">
    <property type="component" value="Unassembled WGS sequence"/>
</dbReference>
<comment type="similarity">
    <text evidence="2">In the C-terminal section; belongs to the UPF0157 (GrpB) family.</text>
</comment>
<evidence type="ECO:0000256" key="8">
    <source>
        <dbReference type="SAM" id="MobiDB-lite"/>
    </source>
</evidence>
<comment type="function">
    <text evidence="6">Catalyzes the phosphorylation of the 3'-hydroxyl group of dephosphocoenzyme A to form coenzyme A.</text>
</comment>
<dbReference type="SUPFAM" id="SSF52540">
    <property type="entry name" value="P-loop containing nucleoside triphosphate hydrolases"/>
    <property type="match status" value="1"/>
</dbReference>
<dbReference type="SUPFAM" id="SSF81301">
    <property type="entry name" value="Nucleotidyltransferase"/>
    <property type="match status" value="1"/>
</dbReference>
<keyword evidence="6 9" id="KW-0418">Kinase</keyword>
<evidence type="ECO:0000313" key="10">
    <source>
        <dbReference type="Proteomes" id="UP001430172"/>
    </source>
</evidence>
<evidence type="ECO:0000256" key="6">
    <source>
        <dbReference type="HAMAP-Rule" id="MF_00376"/>
    </source>
</evidence>
<comment type="caution">
    <text evidence="9">The sequence shown here is derived from an EMBL/GenBank/DDBJ whole genome shotgun (WGS) entry which is preliminary data.</text>
</comment>
<dbReference type="HAMAP" id="MF_00376">
    <property type="entry name" value="Dephospho_CoA_kinase"/>
    <property type="match status" value="1"/>
</dbReference>
<evidence type="ECO:0000256" key="5">
    <source>
        <dbReference type="ARBA" id="ARBA00022840"/>
    </source>
</evidence>
<keyword evidence="6" id="KW-0173">Coenzyme A biosynthesis</keyword>
<comment type="similarity">
    <text evidence="6">Belongs to the CoaE family.</text>
</comment>
<dbReference type="PROSITE" id="PS51219">
    <property type="entry name" value="DPCK"/>
    <property type="match status" value="1"/>
</dbReference>
<comment type="subcellular location">
    <subcellularLocation>
        <location evidence="6">Cytoplasm</location>
    </subcellularLocation>
</comment>
<name>A0ABS2CI00_9MICO</name>
<proteinExistence type="inferred from homology"/>
<feature type="region of interest" description="Disordered" evidence="8">
    <location>
        <begin position="385"/>
        <end position="404"/>
    </location>
</feature>
<dbReference type="Pfam" id="PF04229">
    <property type="entry name" value="GrpB"/>
    <property type="match status" value="1"/>
</dbReference>
<dbReference type="InterPro" id="IPR027417">
    <property type="entry name" value="P-loop_NTPase"/>
</dbReference>
<evidence type="ECO:0000256" key="7">
    <source>
        <dbReference type="NCBIfam" id="TIGR00152"/>
    </source>
</evidence>
<dbReference type="NCBIfam" id="TIGR00152">
    <property type="entry name" value="dephospho-CoA kinase"/>
    <property type="match status" value="1"/>
</dbReference>
<feature type="binding site" evidence="6">
    <location>
        <begin position="11"/>
        <end position="16"/>
    </location>
    <ligand>
        <name>ATP</name>
        <dbReference type="ChEBI" id="CHEBI:30616"/>
    </ligand>
</feature>
<gene>
    <name evidence="6" type="primary">coaE</name>
    <name evidence="9" type="ORF">JQN70_03785</name>
</gene>
<keyword evidence="6 9" id="KW-0808">Transferase</keyword>
<keyword evidence="10" id="KW-1185">Reference proteome</keyword>
<comment type="pathway">
    <text evidence="6">Cofactor biosynthesis; coenzyme A biosynthesis; CoA from (R)-pantothenate: step 5/5.</text>
</comment>
<evidence type="ECO:0000256" key="2">
    <source>
        <dbReference type="ARBA" id="ARBA00011058"/>
    </source>
</evidence>
<protein>
    <recommendedName>
        <fullName evidence="6 7">Dephospho-CoA kinase</fullName>
        <ecNumber evidence="6 7">2.7.1.24</ecNumber>
    </recommendedName>
    <alternativeName>
        <fullName evidence="6">Dephosphocoenzyme A kinase</fullName>
    </alternativeName>
</protein>
<dbReference type="Gene3D" id="3.30.460.10">
    <property type="entry name" value="Beta Polymerase, domain 2"/>
    <property type="match status" value="1"/>
</dbReference>
<dbReference type="RefSeq" id="WP_204129990.1">
    <property type="nucleotide sequence ID" value="NZ_JAFDVD010000005.1"/>
</dbReference>
<dbReference type="Pfam" id="PF01121">
    <property type="entry name" value="CoaE"/>
    <property type="match status" value="1"/>
</dbReference>
<organism evidence="9 10">
    <name type="scientific">Phycicoccus sonneratiae</name>
    <dbReference type="NCBI Taxonomy" id="2807628"/>
    <lineage>
        <taxon>Bacteria</taxon>
        <taxon>Bacillati</taxon>
        <taxon>Actinomycetota</taxon>
        <taxon>Actinomycetes</taxon>
        <taxon>Micrococcales</taxon>
        <taxon>Intrasporangiaceae</taxon>
        <taxon>Phycicoccus</taxon>
    </lineage>
</organism>
<evidence type="ECO:0000256" key="4">
    <source>
        <dbReference type="ARBA" id="ARBA00022741"/>
    </source>
</evidence>
<dbReference type="EC" id="2.7.1.24" evidence="6 7"/>
<evidence type="ECO:0000256" key="1">
    <source>
        <dbReference type="ARBA" id="ARBA00008826"/>
    </source>
</evidence>
<comment type="similarity">
    <text evidence="1">In the N-terminal section; belongs to the CoaE family.</text>
</comment>
<keyword evidence="3 6" id="KW-0963">Cytoplasm</keyword>